<keyword evidence="4" id="KW-1185">Reference proteome</keyword>
<protein>
    <submittedName>
        <fullName evidence="3">Nuclear transport factor 2 family protein</fullName>
    </submittedName>
</protein>
<feature type="compositionally biased region" description="Pro residues" evidence="1">
    <location>
        <begin position="140"/>
        <end position="150"/>
    </location>
</feature>
<evidence type="ECO:0000259" key="2">
    <source>
        <dbReference type="Pfam" id="PF12680"/>
    </source>
</evidence>
<sequence>MTEDAARGNAPGAPRDATLAALAVVRGYHQAWTTGDVEGAMRYVADDIFCRAPEADFRGKEDYRDYIASFAPELTGIGWIAEMVEVLDEEPAEGVRIALFYYPQTAVTSTTPAAELFTVRDGRIAESVLAFDRIAYVPAGPGPASGPEPASPGTGAPAGDVGDPEGRWSAVEAPGAGGSGKPDEDEAPGRAEGKVRTGGSAGGPEGVRSS</sequence>
<dbReference type="SUPFAM" id="SSF54427">
    <property type="entry name" value="NTF2-like"/>
    <property type="match status" value="1"/>
</dbReference>
<dbReference type="InterPro" id="IPR032710">
    <property type="entry name" value="NTF2-like_dom_sf"/>
</dbReference>
<dbReference type="Gene3D" id="3.10.450.50">
    <property type="match status" value="1"/>
</dbReference>
<name>A0ABN5PR23_9ACTO</name>
<accession>A0ABN5PR23</accession>
<evidence type="ECO:0000313" key="4">
    <source>
        <dbReference type="Proteomes" id="UP000273001"/>
    </source>
</evidence>
<feature type="region of interest" description="Disordered" evidence="1">
    <location>
        <begin position="140"/>
        <end position="210"/>
    </location>
</feature>
<dbReference type="Pfam" id="PF12680">
    <property type="entry name" value="SnoaL_2"/>
    <property type="match status" value="1"/>
</dbReference>
<feature type="domain" description="SnoaL-like" evidence="2">
    <location>
        <begin position="25"/>
        <end position="126"/>
    </location>
</feature>
<dbReference type="Proteomes" id="UP000273001">
    <property type="component" value="Chromosome"/>
</dbReference>
<evidence type="ECO:0000313" key="3">
    <source>
        <dbReference type="EMBL" id="AYD90734.1"/>
    </source>
</evidence>
<dbReference type="InterPro" id="IPR037401">
    <property type="entry name" value="SnoaL-like"/>
</dbReference>
<gene>
    <name evidence="3" type="ORF">D5R93_01910</name>
</gene>
<feature type="compositionally biased region" description="Gly residues" evidence="1">
    <location>
        <begin position="199"/>
        <end position="210"/>
    </location>
</feature>
<organism evidence="3 4">
    <name type="scientific">Actinomyces lilanjuaniae</name>
    <dbReference type="NCBI Taxonomy" id="2321394"/>
    <lineage>
        <taxon>Bacteria</taxon>
        <taxon>Bacillati</taxon>
        <taxon>Actinomycetota</taxon>
        <taxon>Actinomycetes</taxon>
        <taxon>Actinomycetales</taxon>
        <taxon>Actinomycetaceae</taxon>
        <taxon>Actinomyces</taxon>
    </lineage>
</organism>
<reference evidence="3 4" key="1">
    <citation type="submission" date="2018-09" db="EMBL/GenBank/DDBJ databases">
        <authorList>
            <person name="Li J."/>
        </authorList>
    </citation>
    <scope>NUCLEOTIDE SEQUENCE [LARGE SCALE GENOMIC DNA]</scope>
    <source>
        <strain evidence="3 4">2129</strain>
    </source>
</reference>
<dbReference type="EMBL" id="CP032514">
    <property type="protein sequence ID" value="AYD90734.1"/>
    <property type="molecule type" value="Genomic_DNA"/>
</dbReference>
<evidence type="ECO:0000256" key="1">
    <source>
        <dbReference type="SAM" id="MobiDB-lite"/>
    </source>
</evidence>
<proteinExistence type="predicted"/>